<keyword evidence="3" id="KW-1185">Reference proteome</keyword>
<dbReference type="GeneID" id="5470326"/>
<dbReference type="Proteomes" id="UP000202420">
    <property type="component" value="Segment"/>
</dbReference>
<sequence>MRPPGQYLERIYLHIEEHRKVLWFYPEAIGSIRCESIWPVVFKIPTPHTHSSEVLKVPPKGHRGQDYRQSDSNIT</sequence>
<accession>A7K7Y6</accession>
<evidence type="ECO:0000313" key="3">
    <source>
        <dbReference type="Proteomes" id="UP000202420"/>
    </source>
</evidence>
<reference evidence="2 3" key="1">
    <citation type="submission" date="2006-09" db="EMBL/GenBank/DDBJ databases">
        <title>Sequence and annotation of the 288-kb ATCV-1 virus that infects an endosymbiotic Chlorella strain of the heliozoon Acanthocystis turfacea.</title>
        <authorList>
            <person name="Fitzgerald L.A."/>
            <person name="Graves M.V."/>
            <person name="Li X."/>
            <person name="Pfitzner A.J.P."/>
            <person name="Hartigan J."/>
            <person name="Van Etten J.L."/>
        </authorList>
    </citation>
    <scope>NUCLEOTIDE SEQUENCE [LARGE SCALE GENOMIC DNA]</scope>
    <source>
        <strain evidence="2 3">ATCV-1</strain>
    </source>
</reference>
<feature type="region of interest" description="Disordered" evidence="1">
    <location>
        <begin position="50"/>
        <end position="75"/>
    </location>
</feature>
<name>A7K7Y6_9PHYC</name>
<dbReference type="KEGG" id="vg:5470326"/>
<protein>
    <submittedName>
        <fullName evidence="2">Uncharacterized protein z026L</fullName>
    </submittedName>
</protein>
<dbReference type="RefSeq" id="YP_001426507.1">
    <property type="nucleotide sequence ID" value="NC_008724.1"/>
</dbReference>
<gene>
    <name evidence="2" type="primary">z026L</name>
    <name evidence="2" type="ORF">ATCV1_z026L</name>
</gene>
<evidence type="ECO:0000313" key="2">
    <source>
        <dbReference type="EMBL" id="ABT16160.1"/>
    </source>
</evidence>
<evidence type="ECO:0000256" key="1">
    <source>
        <dbReference type="SAM" id="MobiDB-lite"/>
    </source>
</evidence>
<dbReference type="EMBL" id="EF101928">
    <property type="protein sequence ID" value="ABT16160.1"/>
    <property type="molecule type" value="Genomic_DNA"/>
</dbReference>
<organism evidence="2 3">
    <name type="scientific">Chlorovirus heliozoae</name>
    <dbReference type="NCBI Taxonomy" id="322019"/>
    <lineage>
        <taxon>Viruses</taxon>
        <taxon>Varidnaviria</taxon>
        <taxon>Bamfordvirae</taxon>
        <taxon>Nucleocytoviricota</taxon>
        <taxon>Megaviricetes</taxon>
        <taxon>Algavirales</taxon>
        <taxon>Phycodnaviridae</taxon>
        <taxon>Chlorovirus</taxon>
    </lineage>
</organism>
<proteinExistence type="predicted"/>